<gene>
    <name evidence="11" type="ORF">Ccrd_014337</name>
</gene>
<dbReference type="OMA" id="RMACHRG"/>
<evidence type="ECO:0000256" key="6">
    <source>
        <dbReference type="ARBA" id="ARBA00022840"/>
    </source>
</evidence>
<dbReference type="GO" id="GO:0005524">
    <property type="term" value="F:ATP binding"/>
    <property type="evidence" value="ECO:0007669"/>
    <property type="project" value="UniProtKB-KW"/>
</dbReference>
<protein>
    <submittedName>
        <fullName evidence="11">Disease resistance protein</fullName>
    </submittedName>
</protein>
<dbReference type="Gene3D" id="3.80.10.10">
    <property type="entry name" value="Ribonuclease Inhibitor"/>
    <property type="match status" value="3"/>
</dbReference>
<keyword evidence="5" id="KW-0611">Plant defense</keyword>
<accession>A0A103YE14</accession>
<keyword evidence="2" id="KW-0433">Leucine-rich repeat</keyword>
<evidence type="ECO:0000313" key="12">
    <source>
        <dbReference type="Proteomes" id="UP000243975"/>
    </source>
</evidence>
<evidence type="ECO:0000256" key="1">
    <source>
        <dbReference type="ARBA" id="ARBA00008894"/>
    </source>
</evidence>
<keyword evidence="3" id="KW-0677">Repeat</keyword>
<dbReference type="Gene3D" id="1.10.8.430">
    <property type="entry name" value="Helical domain of apoptotic protease-activating factors"/>
    <property type="match status" value="1"/>
</dbReference>
<dbReference type="Gene3D" id="3.40.50.300">
    <property type="entry name" value="P-loop containing nucleotide triphosphate hydrolases"/>
    <property type="match status" value="1"/>
</dbReference>
<evidence type="ECO:0000259" key="10">
    <source>
        <dbReference type="Pfam" id="PF23598"/>
    </source>
</evidence>
<organism evidence="11 12">
    <name type="scientific">Cynara cardunculus var. scolymus</name>
    <name type="common">Globe artichoke</name>
    <name type="synonym">Cynara scolymus</name>
    <dbReference type="NCBI Taxonomy" id="59895"/>
    <lineage>
        <taxon>Eukaryota</taxon>
        <taxon>Viridiplantae</taxon>
        <taxon>Streptophyta</taxon>
        <taxon>Embryophyta</taxon>
        <taxon>Tracheophyta</taxon>
        <taxon>Spermatophyta</taxon>
        <taxon>Magnoliopsida</taxon>
        <taxon>eudicotyledons</taxon>
        <taxon>Gunneridae</taxon>
        <taxon>Pentapetalae</taxon>
        <taxon>asterids</taxon>
        <taxon>campanulids</taxon>
        <taxon>Asterales</taxon>
        <taxon>Asteraceae</taxon>
        <taxon>Carduoideae</taxon>
        <taxon>Cardueae</taxon>
        <taxon>Carduinae</taxon>
        <taxon>Cynara</taxon>
    </lineage>
</organism>
<comment type="caution">
    <text evidence="11">The sequence shown here is derived from an EMBL/GenBank/DDBJ whole genome shotgun (WGS) entry which is preliminary data.</text>
</comment>
<sequence>MEMEMEMEMEVKAVETMVIQKLTQFMNQESAANHKLITHQLQNSLKNLQNFSQQNDISEADHLQVVYEFENEIERFAFRVARHKKKRFGFLLKQTFSFNNLNSCRSLTMAIKKCQTKIRTPSEDDTISSSSAVWPIPKPPTPQCHFLTESFDSKLCLLYLTLFPKDFNIPVRRLLRLWLAEGIVQTSSTHKFFPEDLAQKHFQDLVDRGMIEITKFRSDNSPKQCRLVSVLHDNLSPKAQDISLFYIQRDLESEDVTGHFGIRRLVHHMVTEMGTSHSKSFNFDPSLLRSYVSFNPPRKDMPAKEVGILLGRIINSHFCLLRVLDLEGVNKPTLPDKLGHLRLLRYLGLRRTYLQRLPESVGDLTYLETLDVKHTCVDSLPNSIWKLKQLRYLNLNNIRLAMPPSSSSTLLTLWGLVLDEKISVNESLGKLLALRELGIKFNLNTSQDVLLEWIAKLVNLQSLRLISINDQNLPSELVLKPLVNLDKLSNLNLYGTLQRLPPPNEFPPTIKVLTLSISQLRVDPMETLEQLPFLIVLRLLASSFTGARMACHRGGFKKLEVLKLWRLMELEEWDVEEEAMESLKELDIRCCHELNNIPCRLLQKRRCLEKLTLTDMPDDFVARTKKRKSKDTALTIKPGEFPPYPKMEVKPVVAVVTQKLTDTLNDESVADNKVMMHQLKGVQKSLGKLQSFSKEDDVCDASQRTKDHLHVVYQIEDEVEKFTFTVARQRKIFGFLMKHTFFFNNLNSCSRLKRKIKKIQLSISGSAEDVITPSSASRGNRWEQRNSPTSSSDEEDCNDDDDGGFYDETHVLTQKSSSSVWPISEIPSTPSPTRGVLTRSFTMIPHLQENVQQRKKLTFSYSYNEEEMDIVGFREERLQHPKQMSNFSYQEEDLGLFGLNDDIKSLVNRLTEKSVCRLNYDFKNPVKQRRGMFIPIVGEVGSGKTTLARAVYRNRKIKDHFEFHDWISVMEEYTAERILLSMSKKVITEKDNGPMSPKDQELKSRVFNHLKGKRYLIVLDGVGNSGLVENLKDAFPDENNGSKVLFTSREVRRCPGQHIMDQLSEEKSWNMFLKEAGKEKKADKIELRLKYRILEICRGLPLNIVLVGALLSTKRVTRWSSAISRGNCSDEVLSLCYNDLTTHLKLCLLYLTLFPKDYDIPVRRLLRLWLAEGFVMRRSQQPFPEDLVQKYFEELVQRSMIQITKLRSDNSPRHCRLVSVLHDYLLPRAQDISLFYIHRNLEHSEDAASPFGVRRMVQHMSTTGALTTNTRGRAIISSASSLSCGCLSCREDTPTDMATSHSIPPDLQQSQVQNSTFDPSLVRSYVSFNFQRKDMPAREVGMFLGRIINSDFRLLRVLDLEGVNKPTLPDKLGHLRLLRYLGLRRTYLESLPESVGDLSYLETLDVKHTRVDSLPDSIWKLKQLRHLNLNNIRLAMPPSSSLTLLTLWGLVLDEKIKPNEGLGKLLDLRELGIKFNLSTSQGVLLDWVAKLENLQSLRLTSVDEMGRPSKLVLKPLVNLDKLSHLNLYGHLQRLPYPKEFPPTVKVLTLSISQLSMDPMETLEQLPCLIVLRLLAKSFTAERMACHRGGFKKLRVLKLWMLMELEEWDVEEEAMESLKELDIRCCHKLNNIPCRLLQKQKCLEELILTDMPDEF</sequence>
<keyword evidence="6" id="KW-0067">ATP-binding</keyword>
<dbReference type="InterPro" id="IPR002182">
    <property type="entry name" value="NB-ARC"/>
</dbReference>
<dbReference type="Pfam" id="PF23598">
    <property type="entry name" value="LRR_14"/>
    <property type="match status" value="2"/>
</dbReference>
<dbReference type="PANTHER" id="PTHR23155:SF955">
    <property type="entry name" value="AAA+ ATPASE DOMAIN-CONTAINING PROTEIN"/>
    <property type="match status" value="1"/>
</dbReference>
<feature type="region of interest" description="Disordered" evidence="7">
    <location>
        <begin position="770"/>
        <end position="806"/>
    </location>
</feature>
<dbReference type="InterPro" id="IPR044974">
    <property type="entry name" value="Disease_R_plants"/>
</dbReference>
<evidence type="ECO:0000256" key="5">
    <source>
        <dbReference type="ARBA" id="ARBA00022821"/>
    </source>
</evidence>
<comment type="similarity">
    <text evidence="1">Belongs to the disease resistance NB-LRR family.</text>
</comment>
<dbReference type="Proteomes" id="UP000243975">
    <property type="component" value="Unassembled WGS sequence"/>
</dbReference>
<keyword evidence="12" id="KW-1185">Reference proteome</keyword>
<dbReference type="SUPFAM" id="SSF52540">
    <property type="entry name" value="P-loop containing nucleoside triphosphate hydrolases"/>
    <property type="match status" value="1"/>
</dbReference>
<feature type="compositionally biased region" description="Acidic residues" evidence="7">
    <location>
        <begin position="792"/>
        <end position="805"/>
    </location>
</feature>
<dbReference type="InterPro" id="IPR027417">
    <property type="entry name" value="P-loop_NTPase"/>
</dbReference>
<dbReference type="GO" id="GO:0098542">
    <property type="term" value="P:defense response to other organism"/>
    <property type="evidence" value="ECO:0007669"/>
    <property type="project" value="TreeGrafter"/>
</dbReference>
<dbReference type="EMBL" id="LEKV01001508">
    <property type="protein sequence ID" value="KVI07379.1"/>
    <property type="molecule type" value="Genomic_DNA"/>
</dbReference>
<feature type="non-terminal residue" evidence="11">
    <location>
        <position position="1"/>
    </location>
</feature>
<evidence type="ECO:0000256" key="3">
    <source>
        <dbReference type="ARBA" id="ARBA00022737"/>
    </source>
</evidence>
<dbReference type="SUPFAM" id="SSF52058">
    <property type="entry name" value="L domain-like"/>
    <property type="match status" value="2"/>
</dbReference>
<evidence type="ECO:0000259" key="8">
    <source>
        <dbReference type="Pfam" id="PF00931"/>
    </source>
</evidence>
<proteinExistence type="inferred from homology"/>
<evidence type="ECO:0000313" key="11">
    <source>
        <dbReference type="EMBL" id="KVI07379.1"/>
    </source>
</evidence>
<dbReference type="Pfam" id="PF00931">
    <property type="entry name" value="NB-ARC"/>
    <property type="match status" value="1"/>
</dbReference>
<evidence type="ECO:0000256" key="7">
    <source>
        <dbReference type="SAM" id="MobiDB-lite"/>
    </source>
</evidence>
<feature type="domain" description="Disease resistance R13L4/SHOC-2-like LRR" evidence="10">
    <location>
        <begin position="1350"/>
        <end position="1624"/>
    </location>
</feature>
<evidence type="ECO:0000256" key="4">
    <source>
        <dbReference type="ARBA" id="ARBA00022741"/>
    </source>
</evidence>
<dbReference type="InterPro" id="IPR055414">
    <property type="entry name" value="LRR_R13L4/SHOC2-like"/>
</dbReference>
<name>A0A103YE14_CYNCS</name>
<reference evidence="11 12" key="1">
    <citation type="journal article" date="2016" name="Sci. Rep.">
        <title>The genome sequence of the outbreeding globe artichoke constructed de novo incorporating a phase-aware low-pass sequencing strategy of F1 progeny.</title>
        <authorList>
            <person name="Scaglione D."/>
            <person name="Reyes-Chin-Wo S."/>
            <person name="Acquadro A."/>
            <person name="Froenicke L."/>
            <person name="Portis E."/>
            <person name="Beitel C."/>
            <person name="Tirone M."/>
            <person name="Mauro R."/>
            <person name="Lo Monaco A."/>
            <person name="Mauromicale G."/>
            <person name="Faccioli P."/>
            <person name="Cattivelli L."/>
            <person name="Rieseberg L."/>
            <person name="Michelmore R."/>
            <person name="Lanteri S."/>
        </authorList>
    </citation>
    <scope>NUCLEOTIDE SEQUENCE [LARGE SCALE GENOMIC DNA]</scope>
    <source>
        <strain evidence="11">2C</strain>
    </source>
</reference>
<evidence type="ECO:0000259" key="9">
    <source>
        <dbReference type="Pfam" id="PF23559"/>
    </source>
</evidence>
<feature type="domain" description="Disease resistance protein winged helix" evidence="9">
    <location>
        <begin position="162"/>
        <end position="233"/>
    </location>
</feature>
<dbReference type="Pfam" id="PF23559">
    <property type="entry name" value="WHD_DRP"/>
    <property type="match status" value="2"/>
</dbReference>
<dbReference type="PRINTS" id="PR00364">
    <property type="entry name" value="DISEASERSIST"/>
</dbReference>
<dbReference type="GO" id="GO:0043531">
    <property type="term" value="F:ADP binding"/>
    <property type="evidence" value="ECO:0007669"/>
    <property type="project" value="InterPro"/>
</dbReference>
<dbReference type="Gramene" id="KVI07379">
    <property type="protein sequence ID" value="KVI07379"/>
    <property type="gene ID" value="Ccrd_014337"/>
</dbReference>
<feature type="domain" description="NB-ARC" evidence="8">
    <location>
        <begin position="931"/>
        <end position="1080"/>
    </location>
</feature>
<dbReference type="InterPro" id="IPR032675">
    <property type="entry name" value="LRR_dom_sf"/>
</dbReference>
<dbReference type="PANTHER" id="PTHR23155">
    <property type="entry name" value="DISEASE RESISTANCE PROTEIN RP"/>
    <property type="match status" value="1"/>
</dbReference>
<keyword evidence="4" id="KW-0547">Nucleotide-binding</keyword>
<evidence type="ECO:0000256" key="2">
    <source>
        <dbReference type="ARBA" id="ARBA00022614"/>
    </source>
</evidence>
<dbReference type="FunFam" id="1.10.10.10:FF:000322">
    <property type="entry name" value="Probable disease resistance protein At1g63360"/>
    <property type="match status" value="1"/>
</dbReference>
<feature type="domain" description="Disease resistance protein winged helix" evidence="9">
    <location>
        <begin position="1153"/>
        <end position="1223"/>
    </location>
</feature>
<dbReference type="InterPro" id="IPR042197">
    <property type="entry name" value="Apaf_helical"/>
</dbReference>
<feature type="domain" description="Disease resistance R13L4/SHOC-2-like LRR" evidence="10">
    <location>
        <begin position="316"/>
        <end position="590"/>
    </location>
</feature>
<dbReference type="InterPro" id="IPR036388">
    <property type="entry name" value="WH-like_DNA-bd_sf"/>
</dbReference>
<dbReference type="Gene3D" id="1.10.10.10">
    <property type="entry name" value="Winged helix-like DNA-binding domain superfamily/Winged helix DNA-binding domain"/>
    <property type="match status" value="2"/>
</dbReference>
<dbReference type="InterPro" id="IPR058922">
    <property type="entry name" value="WHD_DRP"/>
</dbReference>